<protein>
    <recommendedName>
        <fullName evidence="2">C2H2-type domain-containing protein</fullName>
    </recommendedName>
</protein>
<feature type="domain" description="C2H2-type" evidence="2">
    <location>
        <begin position="12"/>
        <end position="35"/>
    </location>
</feature>
<feature type="region of interest" description="Disordered" evidence="1">
    <location>
        <begin position="346"/>
        <end position="547"/>
    </location>
</feature>
<name>A0A165SRI6_9APHY</name>
<feature type="compositionally biased region" description="Polar residues" evidence="1">
    <location>
        <begin position="101"/>
        <end position="119"/>
    </location>
</feature>
<dbReference type="PROSITE" id="PS00028">
    <property type="entry name" value="ZINC_FINGER_C2H2_1"/>
    <property type="match status" value="1"/>
</dbReference>
<dbReference type="EMBL" id="KV429041">
    <property type="protein sequence ID" value="KZT72384.1"/>
    <property type="molecule type" value="Genomic_DNA"/>
</dbReference>
<evidence type="ECO:0000313" key="4">
    <source>
        <dbReference type="Proteomes" id="UP000076727"/>
    </source>
</evidence>
<evidence type="ECO:0000259" key="2">
    <source>
        <dbReference type="PROSITE" id="PS00028"/>
    </source>
</evidence>
<dbReference type="STRING" id="1314783.A0A165SRI6"/>
<evidence type="ECO:0000256" key="1">
    <source>
        <dbReference type="SAM" id="MobiDB-lite"/>
    </source>
</evidence>
<dbReference type="AlphaFoldDB" id="A0A165SRI6"/>
<feature type="compositionally biased region" description="Basic and acidic residues" evidence="1">
    <location>
        <begin position="516"/>
        <end position="530"/>
    </location>
</feature>
<feature type="region of interest" description="Disordered" evidence="1">
    <location>
        <begin position="99"/>
        <end position="119"/>
    </location>
</feature>
<feature type="compositionally biased region" description="Polar residues" evidence="1">
    <location>
        <begin position="418"/>
        <end position="429"/>
    </location>
</feature>
<feature type="compositionally biased region" description="Low complexity" evidence="1">
    <location>
        <begin position="296"/>
        <end position="306"/>
    </location>
</feature>
<feature type="compositionally biased region" description="Polar residues" evidence="1">
    <location>
        <begin position="534"/>
        <end position="547"/>
    </location>
</feature>
<dbReference type="InterPro" id="IPR013087">
    <property type="entry name" value="Znf_C2H2_type"/>
</dbReference>
<feature type="compositionally biased region" description="Polar residues" evidence="1">
    <location>
        <begin position="384"/>
        <end position="395"/>
    </location>
</feature>
<gene>
    <name evidence="3" type="ORF">DAEQUDRAFT_809253</name>
</gene>
<keyword evidence="4" id="KW-1185">Reference proteome</keyword>
<feature type="compositionally biased region" description="Pro residues" evidence="1">
    <location>
        <begin position="155"/>
        <end position="172"/>
    </location>
</feature>
<evidence type="ECO:0000313" key="3">
    <source>
        <dbReference type="EMBL" id="KZT72384.1"/>
    </source>
</evidence>
<feature type="compositionally biased region" description="Low complexity" evidence="1">
    <location>
        <begin position="266"/>
        <end position="280"/>
    </location>
</feature>
<feature type="region of interest" description="Disordered" evidence="1">
    <location>
        <begin position="133"/>
        <end position="317"/>
    </location>
</feature>
<dbReference type="Proteomes" id="UP000076727">
    <property type="component" value="Unassembled WGS sequence"/>
</dbReference>
<reference evidence="3 4" key="1">
    <citation type="journal article" date="2016" name="Mol. Biol. Evol.">
        <title>Comparative Genomics of Early-Diverging Mushroom-Forming Fungi Provides Insights into the Origins of Lignocellulose Decay Capabilities.</title>
        <authorList>
            <person name="Nagy L.G."/>
            <person name="Riley R."/>
            <person name="Tritt A."/>
            <person name="Adam C."/>
            <person name="Daum C."/>
            <person name="Floudas D."/>
            <person name="Sun H."/>
            <person name="Yadav J.S."/>
            <person name="Pangilinan J."/>
            <person name="Larsson K.H."/>
            <person name="Matsuura K."/>
            <person name="Barry K."/>
            <person name="Labutti K."/>
            <person name="Kuo R."/>
            <person name="Ohm R.A."/>
            <person name="Bhattacharya S.S."/>
            <person name="Shirouzu T."/>
            <person name="Yoshinaga Y."/>
            <person name="Martin F.M."/>
            <person name="Grigoriev I.V."/>
            <person name="Hibbett D.S."/>
        </authorList>
    </citation>
    <scope>NUCLEOTIDE SEQUENCE [LARGE SCALE GENOMIC DNA]</scope>
    <source>
        <strain evidence="3 4">L-15889</strain>
    </source>
</reference>
<dbReference type="OrthoDB" id="2756589at2759"/>
<feature type="compositionally biased region" description="Low complexity" evidence="1">
    <location>
        <begin position="406"/>
        <end position="417"/>
    </location>
</feature>
<organism evidence="3 4">
    <name type="scientific">Daedalea quercina L-15889</name>
    <dbReference type="NCBI Taxonomy" id="1314783"/>
    <lineage>
        <taxon>Eukaryota</taxon>
        <taxon>Fungi</taxon>
        <taxon>Dikarya</taxon>
        <taxon>Basidiomycota</taxon>
        <taxon>Agaricomycotina</taxon>
        <taxon>Agaricomycetes</taxon>
        <taxon>Polyporales</taxon>
        <taxon>Fomitopsis</taxon>
    </lineage>
</organism>
<accession>A0A165SRI6</accession>
<feature type="compositionally biased region" description="Polar residues" evidence="1">
    <location>
        <begin position="479"/>
        <end position="511"/>
    </location>
</feature>
<feature type="compositionally biased region" description="Polar residues" evidence="1">
    <location>
        <begin position="245"/>
        <end position="254"/>
    </location>
</feature>
<proteinExistence type="predicted"/>
<sequence>MSGQESRTLWFCRWNWCAQVFERGPDLLDHLKKEHFGRILRVEKKDWDVYLRCNEGQSGLTDSLLQGIPTQSLELSSAPSQLNTEIQQTGQDALMQDHRTLTQPSGPSQTTEDSVTPSQAMGMRVDPRLYELQNAGDGHPTLPPAIHSSVSPSTEPSPIPPLAGHPTIPPPAGRTSHPEQPPTTPPVERYSISSPIKQPPIPPPAQQYSAPQSARHYPTPPLAGYHSTSPPSGYHPTLSPHGYGSTPSPYGYSQTPPPAGYHATSPAGHHLTPPLAAHHATPPPHARSHSFADCDAASSPITTPLASPLPPTPPLHSRVVDAINSAARNATAPALPLPRRAYARLSGTSPAPLPLPRRLARPWPGSSRGSPAFSQGPPAFSAAHNASTSVDSSISAHDVETQLTEGGASATPSPTAAYASQQAGQTVPSLSYPALPSPGDAYPPLRTQAPYDSQDSAGPRVDDEPTEQRPSTGDADVSPASSSLAHQQTRSLAQSSGSPATQAPFASQFNSGRLVLRLDSEPPDAMHVDDSFSAPLQLQTQAAYPSQ</sequence>